<dbReference type="Pfam" id="PF01138">
    <property type="entry name" value="RNase_PH"/>
    <property type="match status" value="1"/>
</dbReference>
<evidence type="ECO:0000256" key="4">
    <source>
        <dbReference type="ARBA" id="ARBA00022490"/>
    </source>
</evidence>
<comment type="function">
    <text evidence="6">Non-catalytic component of the RNA exosome complex which has 3'-&gt;5' exoribonuclease activity and participates in a multitude of cellular RNA processing and degradation events.</text>
</comment>
<comment type="similarity">
    <text evidence="3">Belongs to the RNase PH family.</text>
</comment>
<dbReference type="GO" id="GO:0071051">
    <property type="term" value="P:poly(A)-dependent snoRNA 3'-end processing"/>
    <property type="evidence" value="ECO:0007669"/>
    <property type="project" value="TreeGrafter"/>
</dbReference>
<dbReference type="GO" id="GO:0000176">
    <property type="term" value="C:nuclear exosome (RNase complex)"/>
    <property type="evidence" value="ECO:0007669"/>
    <property type="project" value="TreeGrafter"/>
</dbReference>
<evidence type="ECO:0000256" key="5">
    <source>
        <dbReference type="ARBA" id="ARBA00022835"/>
    </source>
</evidence>
<dbReference type="Proteomes" id="UP000053825">
    <property type="component" value="Unassembled WGS sequence"/>
</dbReference>
<gene>
    <name evidence="10" type="ORF">WH47_08309</name>
</gene>
<dbReference type="PANTHER" id="PTHR11953">
    <property type="entry name" value="EXOSOME COMPLEX COMPONENT"/>
    <property type="match status" value="1"/>
</dbReference>
<dbReference type="SUPFAM" id="SSF55666">
    <property type="entry name" value="Ribonuclease PH domain 2-like"/>
    <property type="match status" value="1"/>
</dbReference>
<evidence type="ECO:0000256" key="3">
    <source>
        <dbReference type="ARBA" id="ARBA00006678"/>
    </source>
</evidence>
<accession>A0A0L7RGT9</accession>
<dbReference type="InterPro" id="IPR001247">
    <property type="entry name" value="ExoRNase_PH_dom1"/>
</dbReference>
<dbReference type="GO" id="GO:0005730">
    <property type="term" value="C:nucleolus"/>
    <property type="evidence" value="ECO:0007669"/>
    <property type="project" value="UniProtKB-SubCell"/>
</dbReference>
<dbReference type="InterPro" id="IPR020568">
    <property type="entry name" value="Ribosomal_Su5_D2-typ_SF"/>
</dbReference>
<dbReference type="CDD" id="cd11370">
    <property type="entry name" value="RNase_PH_RRP41"/>
    <property type="match status" value="1"/>
</dbReference>
<dbReference type="AlphaFoldDB" id="A0A0L7RGT9"/>
<evidence type="ECO:0000256" key="7">
    <source>
        <dbReference type="ARBA" id="ARBA00062379"/>
    </source>
</evidence>
<dbReference type="PANTHER" id="PTHR11953:SF0">
    <property type="entry name" value="EXOSOME COMPLEX COMPONENT RRP41"/>
    <property type="match status" value="1"/>
</dbReference>
<dbReference type="GO" id="GO:0016075">
    <property type="term" value="P:rRNA catabolic process"/>
    <property type="evidence" value="ECO:0007669"/>
    <property type="project" value="TreeGrafter"/>
</dbReference>
<evidence type="ECO:0000256" key="8">
    <source>
        <dbReference type="ARBA" id="ARBA00073078"/>
    </source>
</evidence>
<dbReference type="FunFam" id="3.30.230.70:FF:000004">
    <property type="entry name" value="Exosome complex component Rrp41"/>
    <property type="match status" value="1"/>
</dbReference>
<name>A0A0L7RGT9_9HYME</name>
<dbReference type="GO" id="GO:0034475">
    <property type="term" value="P:U4 snRNA 3'-end processing"/>
    <property type="evidence" value="ECO:0007669"/>
    <property type="project" value="TreeGrafter"/>
</dbReference>
<feature type="domain" description="Exoribonuclease phosphorolytic" evidence="9">
    <location>
        <begin position="22"/>
        <end position="154"/>
    </location>
</feature>
<comment type="subunit">
    <text evidence="7">Component of the RNA exosome complex.</text>
</comment>
<dbReference type="InterPro" id="IPR027408">
    <property type="entry name" value="PNPase/RNase_PH_dom_sf"/>
</dbReference>
<dbReference type="InterPro" id="IPR036345">
    <property type="entry name" value="ExoRNase_PH_dom2_sf"/>
</dbReference>
<dbReference type="GO" id="GO:0000177">
    <property type="term" value="C:cytoplasmic exosome (RNase complex)"/>
    <property type="evidence" value="ECO:0007669"/>
    <property type="project" value="TreeGrafter"/>
</dbReference>
<reference evidence="10 11" key="1">
    <citation type="submission" date="2015-07" db="EMBL/GenBank/DDBJ databases">
        <title>The genome of Habropoda laboriosa.</title>
        <authorList>
            <person name="Pan H."/>
            <person name="Kapheim K."/>
        </authorList>
    </citation>
    <scope>NUCLEOTIDE SEQUENCE [LARGE SCALE GENOMIC DNA]</scope>
    <source>
        <strain evidence="10">0110345459</strain>
    </source>
</reference>
<evidence type="ECO:0000256" key="1">
    <source>
        <dbReference type="ARBA" id="ARBA00004496"/>
    </source>
</evidence>
<dbReference type="EMBL" id="KQ414596">
    <property type="protein sequence ID" value="KOC70048.1"/>
    <property type="molecule type" value="Genomic_DNA"/>
</dbReference>
<dbReference type="GO" id="GO:0003723">
    <property type="term" value="F:RNA binding"/>
    <property type="evidence" value="ECO:0007669"/>
    <property type="project" value="TreeGrafter"/>
</dbReference>
<evidence type="ECO:0000313" key="11">
    <source>
        <dbReference type="Proteomes" id="UP000053825"/>
    </source>
</evidence>
<dbReference type="OrthoDB" id="27298at2759"/>
<evidence type="ECO:0000259" key="9">
    <source>
        <dbReference type="Pfam" id="PF01138"/>
    </source>
</evidence>
<evidence type="ECO:0000256" key="6">
    <source>
        <dbReference type="ARBA" id="ARBA00058393"/>
    </source>
</evidence>
<dbReference type="SUPFAM" id="SSF54211">
    <property type="entry name" value="Ribosomal protein S5 domain 2-like"/>
    <property type="match status" value="1"/>
</dbReference>
<organism evidence="10 11">
    <name type="scientific">Habropoda laboriosa</name>
    <dbReference type="NCBI Taxonomy" id="597456"/>
    <lineage>
        <taxon>Eukaryota</taxon>
        <taxon>Metazoa</taxon>
        <taxon>Ecdysozoa</taxon>
        <taxon>Arthropoda</taxon>
        <taxon>Hexapoda</taxon>
        <taxon>Insecta</taxon>
        <taxon>Pterygota</taxon>
        <taxon>Neoptera</taxon>
        <taxon>Endopterygota</taxon>
        <taxon>Hymenoptera</taxon>
        <taxon>Apocrita</taxon>
        <taxon>Aculeata</taxon>
        <taxon>Apoidea</taxon>
        <taxon>Anthophila</taxon>
        <taxon>Apidae</taxon>
        <taxon>Habropoda</taxon>
    </lineage>
</organism>
<keyword evidence="11" id="KW-1185">Reference proteome</keyword>
<evidence type="ECO:0000256" key="2">
    <source>
        <dbReference type="ARBA" id="ARBA00004604"/>
    </source>
</evidence>
<dbReference type="InterPro" id="IPR050080">
    <property type="entry name" value="RNase_PH"/>
</dbReference>
<comment type="subcellular location">
    <subcellularLocation>
        <location evidence="1">Cytoplasm</location>
    </subcellularLocation>
    <subcellularLocation>
        <location evidence="2">Nucleus</location>
        <location evidence="2">Nucleolus</location>
    </subcellularLocation>
</comment>
<keyword evidence="4" id="KW-0963">Cytoplasm</keyword>
<protein>
    <recommendedName>
        <fullName evidence="8">Putative exosome complex component RRP41</fullName>
    </recommendedName>
</protein>
<dbReference type="STRING" id="597456.A0A0L7RGT9"/>
<proteinExistence type="inferred from homology"/>
<keyword evidence="5" id="KW-0271">Exosome</keyword>
<evidence type="ECO:0000313" key="10">
    <source>
        <dbReference type="EMBL" id="KOC70048.1"/>
    </source>
</evidence>
<dbReference type="GO" id="GO:0071028">
    <property type="term" value="P:nuclear mRNA surveillance"/>
    <property type="evidence" value="ECO:0007669"/>
    <property type="project" value="TreeGrafter"/>
</dbReference>
<sequence>MIEAESFENENGLRSDGRRAMELRHIRVRMGVFSQADGSAYIEHGNNKIFVTVYGPHQPRGSTGRSTSKGIVNCQYSMAVFSLSSGERKRKPRGDRKSQEKSLQLKHAMEAIIHLELYPRSQIDIYVEVLQVDGGEYCASVNAATLALIDAGIPIKNYAIGCTVTLLNSPSLQDEDSTLGRIVLDAHYLEEGAQGVTLSVVALPSSDGTLKDGLIVVAQGAGQRLHLSQFESLKACVLRGCQDIKTILDRAVREYLTE</sequence>
<dbReference type="Gene3D" id="3.30.230.70">
    <property type="entry name" value="GHMP Kinase, N-terminal domain"/>
    <property type="match status" value="1"/>
</dbReference>